<sequence>MDLEQIRNRYLKFFERQGHVIIPSASLIPENDPTTLFTGAGMQPILPYLLGAVHPEGKRLVNSQKCFRAEDMDEVGDNRHTTFFEMLGNWSLGDYFKNEQLEWFFTFLTDDLGLSPERLFVTVFAGESKLNLPKDTDSVTIWKELFKKKGIEAKDIEIGTVENGSEVGMQGGRIFYYGGKKNWWSRVRAPENMPVGEPGGPDSEVFFEFKDVAHDPKYGKECHPNCDCGRFLEIGNSVFMQYIKKPDGQFGQLPQRNVDFGGGLERIATVLANTPDIFKVDVLAKSISILEKRSGTSYEKSSDDLKRPFRIIADHIRAAVFMGADGVVPGNKDRGYILRRLVRRALFNAKRIGLTDTEWLPALVDLYADTYRDFYAEIDEHQEEIRSMLIDEAEKFYKTLEAGLKQFERLARKENTLTAADIFDLYQSYGFPEELSIELAQERNVPVDRKELAVHKEKHRELSRVASEVKFKGGLVDTSEMSVKYHTATHLLNQALRQVLGMHIYQKGSNITPERLRFDFPHDKKMSPEEIATVEEIVNQKIKEGLPVGNTSMNLKDAYVAGVVGVFGERYPEVVTVYRIGNPEVGFFSQEICGGPHVKNTSELGQKFKIIKEEAISQGVRRIKAVLV</sequence>
<comment type="caution">
    <text evidence="11">The sequence shown here is derived from an EMBL/GenBank/DDBJ whole genome shotgun (WGS) entry which is preliminary data.</text>
</comment>
<evidence type="ECO:0000313" key="11">
    <source>
        <dbReference type="EMBL" id="OHA27281.1"/>
    </source>
</evidence>
<dbReference type="GO" id="GO:0005829">
    <property type="term" value="C:cytosol"/>
    <property type="evidence" value="ECO:0007669"/>
    <property type="project" value="TreeGrafter"/>
</dbReference>
<keyword evidence="9" id="KW-0030">Aminoacyl-tRNA synthetase</keyword>
<dbReference type="GO" id="GO:0002161">
    <property type="term" value="F:aminoacyl-tRNA deacylase activity"/>
    <property type="evidence" value="ECO:0007669"/>
    <property type="project" value="TreeGrafter"/>
</dbReference>
<keyword evidence="7" id="KW-0694">RNA-binding</keyword>
<dbReference type="InterPro" id="IPR050058">
    <property type="entry name" value="Ala-tRNA_ligase"/>
</dbReference>
<evidence type="ECO:0000256" key="6">
    <source>
        <dbReference type="ARBA" id="ARBA00022840"/>
    </source>
</evidence>
<feature type="domain" description="Alanyl-transfer RNA synthetases family profile" evidence="10">
    <location>
        <begin position="1"/>
        <end position="628"/>
    </location>
</feature>
<dbReference type="SMART" id="SM00863">
    <property type="entry name" value="tRNA_SAD"/>
    <property type="match status" value="1"/>
</dbReference>
<dbReference type="FunFam" id="3.30.980.10:FF:000004">
    <property type="entry name" value="Alanine--tRNA ligase, cytoplasmic"/>
    <property type="match status" value="1"/>
</dbReference>
<dbReference type="Pfam" id="PF07973">
    <property type="entry name" value="tRNA_SAD"/>
    <property type="match status" value="1"/>
</dbReference>
<dbReference type="PANTHER" id="PTHR11777">
    <property type="entry name" value="ALANYL-TRNA SYNTHETASE"/>
    <property type="match status" value="1"/>
</dbReference>
<evidence type="ECO:0000256" key="3">
    <source>
        <dbReference type="ARBA" id="ARBA00022555"/>
    </source>
</evidence>
<evidence type="ECO:0000256" key="9">
    <source>
        <dbReference type="ARBA" id="ARBA00023146"/>
    </source>
</evidence>
<accession>A0A1G2MWH0</accession>
<dbReference type="Gene3D" id="3.30.930.10">
    <property type="entry name" value="Bira Bifunctional Protein, Domain 2"/>
    <property type="match status" value="1"/>
</dbReference>
<keyword evidence="4" id="KW-0436">Ligase</keyword>
<dbReference type="InterPro" id="IPR045864">
    <property type="entry name" value="aa-tRNA-synth_II/BPL/LPL"/>
</dbReference>
<comment type="similarity">
    <text evidence="1">Belongs to the class-II aminoacyl-tRNA synthetase family.</text>
</comment>
<dbReference type="InterPro" id="IPR012947">
    <property type="entry name" value="tRNA_SAD"/>
</dbReference>
<name>A0A1G2MWH0_9BACT</name>
<dbReference type="GO" id="GO:0004813">
    <property type="term" value="F:alanine-tRNA ligase activity"/>
    <property type="evidence" value="ECO:0007669"/>
    <property type="project" value="UniProtKB-EC"/>
</dbReference>
<evidence type="ECO:0000256" key="7">
    <source>
        <dbReference type="ARBA" id="ARBA00022884"/>
    </source>
</evidence>
<evidence type="ECO:0000256" key="5">
    <source>
        <dbReference type="ARBA" id="ARBA00022741"/>
    </source>
</evidence>
<dbReference type="EMBL" id="MHRQ01000008">
    <property type="protein sequence ID" value="OHA27281.1"/>
    <property type="molecule type" value="Genomic_DNA"/>
</dbReference>
<dbReference type="InterPro" id="IPR002318">
    <property type="entry name" value="Ala-tRNA-lgiase_IIc"/>
</dbReference>
<dbReference type="GO" id="GO:0006419">
    <property type="term" value="P:alanyl-tRNA aminoacylation"/>
    <property type="evidence" value="ECO:0007669"/>
    <property type="project" value="InterPro"/>
</dbReference>
<evidence type="ECO:0000256" key="1">
    <source>
        <dbReference type="ARBA" id="ARBA00008226"/>
    </source>
</evidence>
<dbReference type="GO" id="GO:0005524">
    <property type="term" value="F:ATP binding"/>
    <property type="evidence" value="ECO:0007669"/>
    <property type="project" value="UniProtKB-KW"/>
</dbReference>
<dbReference type="NCBIfam" id="NF002436">
    <property type="entry name" value="PRK01584.1"/>
    <property type="match status" value="1"/>
</dbReference>
<evidence type="ECO:0000256" key="2">
    <source>
        <dbReference type="ARBA" id="ARBA00013168"/>
    </source>
</evidence>
<gene>
    <name evidence="11" type="ORF">A3C06_00465</name>
</gene>
<dbReference type="Pfam" id="PF01411">
    <property type="entry name" value="tRNA-synt_2c"/>
    <property type="match status" value="1"/>
</dbReference>
<organism evidence="11 12">
    <name type="scientific">Candidatus Taylorbacteria bacterium RIFCSPHIGHO2_02_FULL_46_13</name>
    <dbReference type="NCBI Taxonomy" id="1802312"/>
    <lineage>
        <taxon>Bacteria</taxon>
        <taxon>Candidatus Tayloriibacteriota</taxon>
    </lineage>
</organism>
<proteinExistence type="inferred from homology"/>
<evidence type="ECO:0000256" key="4">
    <source>
        <dbReference type="ARBA" id="ARBA00022598"/>
    </source>
</evidence>
<dbReference type="InterPro" id="IPR018164">
    <property type="entry name" value="Ala-tRNA-synth_IIc_N"/>
</dbReference>
<dbReference type="InterPro" id="IPR018163">
    <property type="entry name" value="Thr/Ala-tRNA-synth_IIc_edit"/>
</dbReference>
<keyword evidence="3" id="KW-0820">tRNA-binding</keyword>
<dbReference type="SUPFAM" id="SSF101353">
    <property type="entry name" value="Putative anticodon-binding domain of alanyl-tRNA synthetase (AlaRS)"/>
    <property type="match status" value="1"/>
</dbReference>
<evidence type="ECO:0000259" key="10">
    <source>
        <dbReference type="PROSITE" id="PS50860"/>
    </source>
</evidence>
<dbReference type="GO" id="GO:0000049">
    <property type="term" value="F:tRNA binding"/>
    <property type="evidence" value="ECO:0007669"/>
    <property type="project" value="UniProtKB-KW"/>
</dbReference>
<dbReference type="Gene3D" id="3.30.980.10">
    <property type="entry name" value="Threonyl-trna Synthetase, Chain A, domain 2"/>
    <property type="match status" value="1"/>
</dbReference>
<dbReference type="PANTHER" id="PTHR11777:SF9">
    <property type="entry name" value="ALANINE--TRNA LIGASE, CYTOPLASMIC"/>
    <property type="match status" value="1"/>
</dbReference>
<dbReference type="PRINTS" id="PR00980">
    <property type="entry name" value="TRNASYNTHALA"/>
</dbReference>
<keyword evidence="6" id="KW-0067">ATP-binding</keyword>
<dbReference type="Gene3D" id="3.30.54.20">
    <property type="match status" value="1"/>
</dbReference>
<evidence type="ECO:0000313" key="12">
    <source>
        <dbReference type="Proteomes" id="UP000177565"/>
    </source>
</evidence>
<dbReference type="SUPFAM" id="SSF55186">
    <property type="entry name" value="ThrRS/AlaRS common domain"/>
    <property type="match status" value="1"/>
</dbReference>
<dbReference type="InterPro" id="IPR018165">
    <property type="entry name" value="Ala-tRNA-synth_IIc_core"/>
</dbReference>
<dbReference type="PROSITE" id="PS50860">
    <property type="entry name" value="AA_TRNA_LIGASE_II_ALA"/>
    <property type="match status" value="1"/>
</dbReference>
<dbReference type="EC" id="6.1.1.7" evidence="2"/>
<keyword evidence="5" id="KW-0547">Nucleotide-binding</keyword>
<keyword evidence="8" id="KW-0648">Protein biosynthesis</keyword>
<reference evidence="11 12" key="1">
    <citation type="journal article" date="2016" name="Nat. Commun.">
        <title>Thousands of microbial genomes shed light on interconnected biogeochemical processes in an aquifer system.</title>
        <authorList>
            <person name="Anantharaman K."/>
            <person name="Brown C.T."/>
            <person name="Hug L.A."/>
            <person name="Sharon I."/>
            <person name="Castelle C.J."/>
            <person name="Probst A.J."/>
            <person name="Thomas B.C."/>
            <person name="Singh A."/>
            <person name="Wilkins M.J."/>
            <person name="Karaoz U."/>
            <person name="Brodie E.L."/>
            <person name="Williams K.H."/>
            <person name="Hubbard S.S."/>
            <person name="Banfield J.F."/>
        </authorList>
    </citation>
    <scope>NUCLEOTIDE SEQUENCE [LARGE SCALE GENOMIC DNA]</scope>
</reference>
<dbReference type="InterPro" id="IPR018162">
    <property type="entry name" value="Ala-tRNA-ligase_IIc_anticod-bd"/>
</dbReference>
<protein>
    <recommendedName>
        <fullName evidence="2">alanine--tRNA ligase</fullName>
        <ecNumber evidence="2">6.1.1.7</ecNumber>
    </recommendedName>
</protein>
<dbReference type="AlphaFoldDB" id="A0A1G2MWH0"/>
<dbReference type="Proteomes" id="UP000177565">
    <property type="component" value="Unassembled WGS sequence"/>
</dbReference>
<dbReference type="CDD" id="cd00673">
    <property type="entry name" value="AlaRS_core"/>
    <property type="match status" value="1"/>
</dbReference>
<dbReference type="SUPFAM" id="SSF55681">
    <property type="entry name" value="Class II aaRS and biotin synthetases"/>
    <property type="match status" value="1"/>
</dbReference>
<evidence type="ECO:0000256" key="8">
    <source>
        <dbReference type="ARBA" id="ARBA00022917"/>
    </source>
</evidence>
<dbReference type="STRING" id="1802312.A3C06_00465"/>